<comment type="caution">
    <text evidence="2">The sequence shown here is derived from an EMBL/GenBank/DDBJ whole genome shotgun (WGS) entry which is preliminary data.</text>
</comment>
<evidence type="ECO:0008006" key="4">
    <source>
        <dbReference type="Google" id="ProtNLM"/>
    </source>
</evidence>
<dbReference type="EMBL" id="CAXHTB010000017">
    <property type="protein sequence ID" value="CAL0323255.1"/>
    <property type="molecule type" value="Genomic_DNA"/>
</dbReference>
<evidence type="ECO:0000256" key="1">
    <source>
        <dbReference type="SAM" id="MobiDB-lite"/>
    </source>
</evidence>
<sequence length="315" mass="35189">MEALLRDERAWFENKLVAICKWKPTDAAKDRFFWIRCFGVPLQAWEENFFEKLLCYSEASWAFNISPDLKRTWTMVVFSLLLHLGPWYSWFDQIYEENAGKWASEEEDSDVAVGNQLPPSQATQVPNPNLMVQIGPDDLPVPAHPQSPQLASVLASQLSALNVGFNADSFSNHSLISVEPFAPKISPLEPLELNGKLTLDSSLIDSLDNGPLATDCFDSEFMNSNNASFNALNLVKSSDPPQVERESGHLIPSRINDNVCINSIIPLSPPTTQINISNNPFIPFSPPTIQHVPYTHKTNSLPIHDPNPNQQPTQP</sequence>
<dbReference type="AlphaFoldDB" id="A0AAV1XNF0"/>
<accession>A0AAV1XNF0</accession>
<feature type="region of interest" description="Disordered" evidence="1">
    <location>
        <begin position="293"/>
        <end position="315"/>
    </location>
</feature>
<protein>
    <recommendedName>
        <fullName evidence="4">DUF4283 domain-containing protein</fullName>
    </recommendedName>
</protein>
<name>A0AAV1XNF0_LUPLU</name>
<reference evidence="2 3" key="1">
    <citation type="submission" date="2024-03" db="EMBL/GenBank/DDBJ databases">
        <authorList>
            <person name="Martinez-Hernandez J."/>
        </authorList>
    </citation>
    <scope>NUCLEOTIDE SEQUENCE [LARGE SCALE GENOMIC DNA]</scope>
</reference>
<gene>
    <name evidence="2" type="ORF">LLUT_LOCUS24315</name>
</gene>
<organism evidence="2 3">
    <name type="scientific">Lupinus luteus</name>
    <name type="common">European yellow lupine</name>
    <dbReference type="NCBI Taxonomy" id="3873"/>
    <lineage>
        <taxon>Eukaryota</taxon>
        <taxon>Viridiplantae</taxon>
        <taxon>Streptophyta</taxon>
        <taxon>Embryophyta</taxon>
        <taxon>Tracheophyta</taxon>
        <taxon>Spermatophyta</taxon>
        <taxon>Magnoliopsida</taxon>
        <taxon>eudicotyledons</taxon>
        <taxon>Gunneridae</taxon>
        <taxon>Pentapetalae</taxon>
        <taxon>rosids</taxon>
        <taxon>fabids</taxon>
        <taxon>Fabales</taxon>
        <taxon>Fabaceae</taxon>
        <taxon>Papilionoideae</taxon>
        <taxon>50 kb inversion clade</taxon>
        <taxon>genistoids sensu lato</taxon>
        <taxon>core genistoids</taxon>
        <taxon>Genisteae</taxon>
        <taxon>Lupinus</taxon>
    </lineage>
</organism>
<keyword evidence="3" id="KW-1185">Reference proteome</keyword>
<evidence type="ECO:0000313" key="3">
    <source>
        <dbReference type="Proteomes" id="UP001497480"/>
    </source>
</evidence>
<dbReference type="Proteomes" id="UP001497480">
    <property type="component" value="Unassembled WGS sequence"/>
</dbReference>
<evidence type="ECO:0000313" key="2">
    <source>
        <dbReference type="EMBL" id="CAL0323255.1"/>
    </source>
</evidence>
<feature type="compositionally biased region" description="Polar residues" evidence="1">
    <location>
        <begin position="296"/>
        <end position="315"/>
    </location>
</feature>
<proteinExistence type="predicted"/>